<dbReference type="Gene3D" id="3.40.640.10">
    <property type="entry name" value="Type I PLP-dependent aspartate aminotransferase-like (Major domain)"/>
    <property type="match status" value="1"/>
</dbReference>
<dbReference type="Pfam" id="PF12804">
    <property type="entry name" value="NTP_transf_3"/>
    <property type="match status" value="1"/>
</dbReference>
<dbReference type="PROSITE" id="PS00105">
    <property type="entry name" value="AA_TRANSFER_CLASS_1"/>
    <property type="match status" value="1"/>
</dbReference>
<dbReference type="Gene3D" id="3.90.1150.10">
    <property type="entry name" value="Aspartate Aminotransferase, domain 1"/>
    <property type="match status" value="1"/>
</dbReference>
<dbReference type="InterPro" id="IPR004839">
    <property type="entry name" value="Aminotransferase_I/II_large"/>
</dbReference>
<keyword evidence="3" id="KW-0808">Transferase</keyword>
<dbReference type="EMBL" id="BRXR01000001">
    <property type="protein sequence ID" value="GLC29696.1"/>
    <property type="molecule type" value="Genomic_DNA"/>
</dbReference>
<dbReference type="InterPro" id="IPR015424">
    <property type="entry name" value="PyrdxlP-dep_Trfase"/>
</dbReference>
<comment type="similarity">
    <text evidence="3">Belongs to the class-I pyridoxal-phosphate-dependent aminotransferase family.</text>
</comment>
<dbReference type="CDD" id="cd00609">
    <property type="entry name" value="AAT_like"/>
    <property type="match status" value="1"/>
</dbReference>
<dbReference type="Pfam" id="PF00155">
    <property type="entry name" value="Aminotran_1_2"/>
    <property type="match status" value="1"/>
</dbReference>
<dbReference type="RefSeq" id="WP_264848984.1">
    <property type="nucleotide sequence ID" value="NZ_BRXR01000001.1"/>
</dbReference>
<organism evidence="6 7">
    <name type="scientific">Clostridium omnivorum</name>
    <dbReference type="NCBI Taxonomy" id="1604902"/>
    <lineage>
        <taxon>Bacteria</taxon>
        <taxon>Bacillati</taxon>
        <taxon>Bacillota</taxon>
        <taxon>Clostridia</taxon>
        <taxon>Eubacteriales</taxon>
        <taxon>Clostridiaceae</taxon>
        <taxon>Clostridium</taxon>
    </lineage>
</organism>
<evidence type="ECO:0000259" key="4">
    <source>
        <dbReference type="Pfam" id="PF00155"/>
    </source>
</evidence>
<dbReference type="SUPFAM" id="SSF53448">
    <property type="entry name" value="Nucleotide-diphospho-sugar transferases"/>
    <property type="match status" value="1"/>
</dbReference>
<keyword evidence="7" id="KW-1185">Reference proteome</keyword>
<reference evidence="6 7" key="1">
    <citation type="journal article" date="2024" name="Int. J. Syst. Evol. Microbiol.">
        <title>Clostridium omnivorum sp. nov., isolated from anoxic soil under the treatment of reductive soil disinfestation.</title>
        <authorList>
            <person name="Ueki A."/>
            <person name="Tonouchi A."/>
            <person name="Kaku N."/>
            <person name="Honma S."/>
            <person name="Ueki K."/>
        </authorList>
    </citation>
    <scope>NUCLEOTIDE SEQUENCE [LARGE SCALE GENOMIC DNA]</scope>
    <source>
        <strain evidence="6 7">E14</strain>
    </source>
</reference>
<keyword evidence="2" id="KW-0663">Pyridoxal phosphate</keyword>
<feature type="domain" description="Aminotransferase class I/classII large" evidence="4">
    <location>
        <begin position="307"/>
        <end position="584"/>
    </location>
</feature>
<dbReference type="EC" id="2.6.1.-" evidence="3"/>
<dbReference type="PANTHER" id="PTHR42885:SF1">
    <property type="entry name" value="THREONINE-PHOSPHATE DECARBOXYLASE"/>
    <property type="match status" value="1"/>
</dbReference>
<evidence type="ECO:0000256" key="2">
    <source>
        <dbReference type="ARBA" id="ARBA00022898"/>
    </source>
</evidence>
<dbReference type="InterPro" id="IPR015421">
    <property type="entry name" value="PyrdxlP-dep_Trfase_major"/>
</dbReference>
<dbReference type="GO" id="GO:0008483">
    <property type="term" value="F:transaminase activity"/>
    <property type="evidence" value="ECO:0007669"/>
    <property type="project" value="UniProtKB-KW"/>
</dbReference>
<dbReference type="InterPro" id="IPR004838">
    <property type="entry name" value="NHTrfase_class1_PyrdxlP-BS"/>
</dbReference>
<dbReference type="SUPFAM" id="SSF53383">
    <property type="entry name" value="PLP-dependent transferases"/>
    <property type="match status" value="1"/>
</dbReference>
<name>A0ABQ5N3D6_9CLOT</name>
<evidence type="ECO:0000256" key="3">
    <source>
        <dbReference type="RuleBase" id="RU000481"/>
    </source>
</evidence>
<dbReference type="Gene3D" id="3.90.550.10">
    <property type="entry name" value="Spore Coat Polysaccharide Biosynthesis Protein SpsA, Chain A"/>
    <property type="match status" value="1"/>
</dbReference>
<evidence type="ECO:0000313" key="7">
    <source>
        <dbReference type="Proteomes" id="UP001208567"/>
    </source>
</evidence>
<comment type="cofactor">
    <cofactor evidence="1 3">
        <name>pyridoxal 5'-phosphate</name>
        <dbReference type="ChEBI" id="CHEBI:597326"/>
    </cofactor>
</comment>
<protein>
    <recommendedName>
        <fullName evidence="3">Aminotransferase</fullName>
        <ecNumber evidence="3">2.6.1.-</ecNumber>
    </recommendedName>
</protein>
<dbReference type="InterPro" id="IPR015422">
    <property type="entry name" value="PyrdxlP-dep_Trfase_small"/>
</dbReference>
<evidence type="ECO:0000259" key="5">
    <source>
        <dbReference type="Pfam" id="PF12804"/>
    </source>
</evidence>
<dbReference type="InterPro" id="IPR029044">
    <property type="entry name" value="Nucleotide-diphossugar_trans"/>
</dbReference>
<proteinExistence type="inferred from homology"/>
<dbReference type="PANTHER" id="PTHR42885">
    <property type="entry name" value="HISTIDINOL-PHOSPHATE AMINOTRANSFERASE-RELATED"/>
    <property type="match status" value="1"/>
</dbReference>
<feature type="domain" description="MobA-like NTP transferase" evidence="5">
    <location>
        <begin position="3"/>
        <end position="130"/>
    </location>
</feature>
<dbReference type="Proteomes" id="UP001208567">
    <property type="component" value="Unassembled WGS sequence"/>
</dbReference>
<evidence type="ECO:0000313" key="6">
    <source>
        <dbReference type="EMBL" id="GLC29696.1"/>
    </source>
</evidence>
<gene>
    <name evidence="6" type="ORF">bsdE14_11060</name>
</gene>
<dbReference type="InterPro" id="IPR025877">
    <property type="entry name" value="MobA-like_NTP_Trfase"/>
</dbReference>
<comment type="caution">
    <text evidence="6">The sequence shown here is derived from an EMBL/GenBank/DDBJ whole genome shotgun (WGS) entry which is preliminary data.</text>
</comment>
<evidence type="ECO:0000256" key="1">
    <source>
        <dbReference type="ARBA" id="ARBA00001933"/>
    </source>
</evidence>
<keyword evidence="3 6" id="KW-0032">Aminotransferase</keyword>
<sequence length="603" mass="69578">MHALILAAGMGKRLGEYTKNQTKCMVRVNGVTLIERALDALVNIDISKIILVVGYEGEKLREFIGDNYKGIKVKYVFNDVYNKTNNIYSLGLASEYLAEDDTILLESDLIFEEGILHKVIQDPNPNIAVVAPFESWMDGTVTVLNEENDIVSFVPKKGFKWNNCKDYYKTVNIYKFSKEFSKNCYIPFLKAYIQALGNNEYYEQVLRVMTYIDNLNLKAFKLTNEKWYEIDDVQDLDIAEVLFADFENELKMYQKRFGGYWRFPKLKDFCYLVNPYFPNEKMLDEFKSNFDVLLSEYPSGLNTQNLLASKMFGCRVQQILVGNGAAELIRGVFKAFKGTVGVTFPTFNEYPESAGYDRVKKFIPKNDDFSYTVDELKEFSKDVDALLLINPDNPSGHFMTKEEVLDLLVYLKAENKYLIYDESFVDFAGEDAMFTLINSELLESNKNLIVIKSISKSYGVPGARLGVLANGDIDLIAKIRSELSIWNINSFGEYFLQIIGKYQDRYAKACVKISEERDRFYEELSKICFLRVIPTKANYFLCEVTDRFTSGELTRLLLNKYSIFIKDCTGKIAFENKQYVRIAVRDFEDNNFIISKLKEIENN</sequence>
<dbReference type="CDD" id="cd02523">
    <property type="entry name" value="PC_cytidylyltransferase"/>
    <property type="match status" value="1"/>
</dbReference>
<accession>A0ABQ5N3D6</accession>